<organism evidence="1 2">
    <name type="scientific">Candidatus Sphingobacterium stercoripullorum</name>
    <dbReference type="NCBI Taxonomy" id="2838759"/>
    <lineage>
        <taxon>Bacteria</taxon>
        <taxon>Pseudomonadati</taxon>
        <taxon>Bacteroidota</taxon>
        <taxon>Sphingobacteriia</taxon>
        <taxon>Sphingobacteriales</taxon>
        <taxon>Sphingobacteriaceae</taxon>
        <taxon>Sphingobacterium</taxon>
    </lineage>
</organism>
<proteinExistence type="predicted"/>
<evidence type="ECO:0000313" key="1">
    <source>
        <dbReference type="EMBL" id="HIX54562.1"/>
    </source>
</evidence>
<dbReference type="SUPFAM" id="SSF117991">
    <property type="entry name" value="YbeD/HP0495-like"/>
    <property type="match status" value="1"/>
</dbReference>
<dbReference type="InterPro" id="IPR007454">
    <property type="entry name" value="UPF0250_YbeD-like"/>
</dbReference>
<name>A0A9D2AY68_9SPHI</name>
<dbReference type="Proteomes" id="UP000824156">
    <property type="component" value="Unassembled WGS sequence"/>
</dbReference>
<dbReference type="Pfam" id="PF04359">
    <property type="entry name" value="DUF493"/>
    <property type="match status" value="1"/>
</dbReference>
<dbReference type="InterPro" id="IPR027471">
    <property type="entry name" value="YbeD-like_sf"/>
</dbReference>
<evidence type="ECO:0000313" key="2">
    <source>
        <dbReference type="Proteomes" id="UP000824156"/>
    </source>
</evidence>
<sequence>MSQKKNINVNDVPDHYKDKEEFYKVFTERLADIQEFPGEYRFKFVLTNKADVLSQFKEIFGEDAKYSIKESSSAKYVSVTIVKNVRDAGAVAFYYKEAEKIEGVMML</sequence>
<accession>A0A9D2AY68</accession>
<gene>
    <name evidence="1" type="ORF">H9853_06010</name>
</gene>
<protein>
    <submittedName>
        <fullName evidence="1">DUF493 domain-containing protein</fullName>
    </submittedName>
</protein>
<dbReference type="Gene3D" id="3.30.70.260">
    <property type="match status" value="1"/>
</dbReference>
<dbReference type="AlphaFoldDB" id="A0A9D2AY68"/>
<dbReference type="EMBL" id="DXEZ01000163">
    <property type="protein sequence ID" value="HIX54562.1"/>
    <property type="molecule type" value="Genomic_DNA"/>
</dbReference>
<reference evidence="1" key="1">
    <citation type="journal article" date="2021" name="PeerJ">
        <title>Extensive microbial diversity within the chicken gut microbiome revealed by metagenomics and culture.</title>
        <authorList>
            <person name="Gilroy R."/>
            <person name="Ravi A."/>
            <person name="Getino M."/>
            <person name="Pursley I."/>
            <person name="Horton D.L."/>
            <person name="Alikhan N.F."/>
            <person name="Baker D."/>
            <person name="Gharbi K."/>
            <person name="Hall N."/>
            <person name="Watson M."/>
            <person name="Adriaenssens E.M."/>
            <person name="Foster-Nyarko E."/>
            <person name="Jarju S."/>
            <person name="Secka A."/>
            <person name="Antonio M."/>
            <person name="Oren A."/>
            <person name="Chaudhuri R.R."/>
            <person name="La Ragione R."/>
            <person name="Hildebrand F."/>
            <person name="Pallen M.J."/>
        </authorList>
    </citation>
    <scope>NUCLEOTIDE SEQUENCE</scope>
    <source>
        <strain evidence="1">1719</strain>
    </source>
</reference>
<reference evidence="1" key="2">
    <citation type="submission" date="2021-04" db="EMBL/GenBank/DDBJ databases">
        <authorList>
            <person name="Gilroy R."/>
        </authorList>
    </citation>
    <scope>NUCLEOTIDE SEQUENCE</scope>
    <source>
        <strain evidence="1">1719</strain>
    </source>
</reference>
<comment type="caution">
    <text evidence="1">The sequence shown here is derived from an EMBL/GenBank/DDBJ whole genome shotgun (WGS) entry which is preliminary data.</text>
</comment>